<evidence type="ECO:0000313" key="2">
    <source>
        <dbReference type="EMBL" id="THH17238.1"/>
    </source>
</evidence>
<evidence type="ECO:0000256" key="1">
    <source>
        <dbReference type="SAM" id="Phobius"/>
    </source>
</evidence>
<keyword evidence="3" id="KW-1185">Reference proteome</keyword>
<evidence type="ECO:0000313" key="3">
    <source>
        <dbReference type="Proteomes" id="UP000310158"/>
    </source>
</evidence>
<dbReference type="EMBL" id="SGPL01000119">
    <property type="protein sequence ID" value="THH17238.1"/>
    <property type="molecule type" value="Genomic_DNA"/>
</dbReference>
<name>A0A4S4LZ38_9AGAM</name>
<dbReference type="OrthoDB" id="3133286at2759"/>
<protein>
    <submittedName>
        <fullName evidence="2">Uncharacterized protein</fullName>
    </submittedName>
</protein>
<gene>
    <name evidence="2" type="ORF">EW146_g3531</name>
</gene>
<feature type="transmembrane region" description="Helical" evidence="1">
    <location>
        <begin position="316"/>
        <end position="341"/>
    </location>
</feature>
<proteinExistence type="predicted"/>
<keyword evidence="1" id="KW-0812">Transmembrane</keyword>
<dbReference type="AlphaFoldDB" id="A0A4S4LZ38"/>
<accession>A0A4S4LZ38</accession>
<comment type="caution">
    <text evidence="2">The sequence shown here is derived from an EMBL/GenBank/DDBJ whole genome shotgun (WGS) entry which is preliminary data.</text>
</comment>
<dbReference type="Proteomes" id="UP000310158">
    <property type="component" value="Unassembled WGS sequence"/>
</dbReference>
<keyword evidence="1" id="KW-0472">Membrane</keyword>
<reference evidence="2 3" key="1">
    <citation type="submission" date="2019-02" db="EMBL/GenBank/DDBJ databases">
        <title>Genome sequencing of the rare red list fungi Bondarzewia mesenterica.</title>
        <authorList>
            <person name="Buettner E."/>
            <person name="Kellner H."/>
        </authorList>
    </citation>
    <scope>NUCLEOTIDE SEQUENCE [LARGE SCALE GENOMIC DNA]</scope>
    <source>
        <strain evidence="2 3">DSM 108281</strain>
    </source>
</reference>
<organism evidence="2 3">
    <name type="scientific">Bondarzewia mesenterica</name>
    <dbReference type="NCBI Taxonomy" id="1095465"/>
    <lineage>
        <taxon>Eukaryota</taxon>
        <taxon>Fungi</taxon>
        <taxon>Dikarya</taxon>
        <taxon>Basidiomycota</taxon>
        <taxon>Agaricomycotina</taxon>
        <taxon>Agaricomycetes</taxon>
        <taxon>Russulales</taxon>
        <taxon>Bondarzewiaceae</taxon>
        <taxon>Bondarzewia</taxon>
    </lineage>
</organism>
<sequence length="392" mass="43960">MSRSTRDITVGRVSAETSPKYSSPLAATTLRIRIEGNECDVLRNRFSALMPRRPSGPPTRSEVRKVARIASKIIENDLGYTCCLFGSAATSLWGTTKSPNDVDIVVMYEPEDEEDEWFEQDEIKNVLKNEDDRFITVPSRFRSRNHTVLWFCLPGYQTNGRALKVDILFPGKLNIPEIYPRNITRVDDIPIMPILPLLFLKVQGWHVHRTSPRPDFKAKEEGDTRDVEELLRLAYEAGKRVHDSAGRWLVSDFSSSTAKGLANKFLSVVPSSIEACPKSLVPDYMLTAVFTSPAFPYLSPSLRYRLGLVSRLSRPVVYMLPTITVPIVLAGFSSLAVLGMYGCVLEGGGTLLSLPVQGQADTADTTRASRTYPRSRIYLMRIKRQPVQEITQ</sequence>
<keyword evidence="1" id="KW-1133">Transmembrane helix</keyword>